<dbReference type="HOGENOM" id="CLU_012310_0_0_9"/>
<dbReference type="Pfam" id="PF13289">
    <property type="entry name" value="SIR2_2"/>
    <property type="match status" value="1"/>
</dbReference>
<dbReference type="SUPFAM" id="SSF52467">
    <property type="entry name" value="DHS-like NAD/FAD-binding domain"/>
    <property type="match status" value="1"/>
</dbReference>
<keyword evidence="5" id="KW-1185">Reference proteome</keyword>
<dbReference type="KEGG" id="eat:EAT1b_2598"/>
<dbReference type="Proteomes" id="UP000000716">
    <property type="component" value="Chromosome"/>
</dbReference>
<evidence type="ECO:0000313" key="4">
    <source>
        <dbReference type="EMBL" id="ACQ71514.1"/>
    </source>
</evidence>
<dbReference type="eggNOG" id="COG0846">
    <property type="taxonomic scope" value="Bacteria"/>
</dbReference>
<name>C4L4F1_EXISA</name>
<comment type="caution">
    <text evidence="2">Lacks conserved residue(s) required for the propagation of feature annotation.</text>
</comment>
<dbReference type="EMBL" id="CP001615">
    <property type="protein sequence ID" value="ACQ71514.1"/>
    <property type="molecule type" value="Genomic_DNA"/>
</dbReference>
<sequence length="991" mass="116086">MVDNFLDTSIKKIKEASENNKLVIFVGAGVSANSGIPTWSELIKSLSKDLGDFDIDKSPELFLKIPQYYFNERGEKEYFEKLDEIFLKNKYKTNPIHKEIFKLKPTHIITTNYDTLLEEAAIEEGQFFHTVKYDLHLPYNNFNKTIIKMHGDFEHRNIVLKEDDYLNYSKNFTLIESYIKSLIATNTVLFIGYSVNDPNFNLIFQWVKNILSSHFQPAYLIENSKEFSRIEHSYYKNRGINILYKNEIEGLPFTDVFNSNNVRGNALYNFLNYFNTFDKRKEINDLEGVYEKLSCFEDLNFIMPDQITKRLNIKSLAYDLFGDRTLTTLENENPLIDIFSNIESFSDKTIFNKISKIFLKANIRGVSTDKELIIEFEDNDDFINSLITKIIKTDSTINPTTPNNLTSIFEGKDYESMLRLGYVFYKQNQFHDSYTVFKTISIKAFKDKKYLIYYISEFNRKHLGNFLMNNSKKISEDLKIEIQDINLEEIYDTLPSIEKKSISFLTDIQNFNFIYKVQNKINKHVNALKNTKRTVENNGFSIDSTLQRSFTELTNIWMFLESNYLCIDIYSEIKSLYLSFVEGIFVSYSTQNNSTGETFFNDLPINKIEELDIFEVYIIMTKLKTKDLSQILTDYNVNEIVISEPALEFVMHTLETLVNDVLNNKIKDKSENYLYNLLTLLSRSKLNVDHANRIGSKLKLLINEEVYFNEFKYINRFIVSSANKNLLNQNLISQLLNSYLNAYLKNRRILEFDTVGLYSNLAKIYADYNSYPLDEDTITNVVNVVNIDYKAENRNLIYNTLQSVVYPIFSILKSEEKEIIKILTKSILEKIISAQSPLDSKTISFYESMLLSNVLEANTSINKLIIEGTCKLIENQNESLKTHPDPIYIGLHALTNMYKFDHLNLEEIKDYLKMLGGHVEYFDLIFNIEGVKLTNLNLLVYINEEEMESLMKQEKFKNSVYELFEEKLEDLTLEKRKDILSKIYTRRYKNL</sequence>
<proteinExistence type="predicted"/>
<accession>C4L4F1</accession>
<organism evidence="4 5">
    <name type="scientific">Exiguobacterium sp. (strain ATCC BAA-1283 / AT1b)</name>
    <dbReference type="NCBI Taxonomy" id="360911"/>
    <lineage>
        <taxon>Bacteria</taxon>
        <taxon>Bacillati</taxon>
        <taxon>Bacillota</taxon>
        <taxon>Bacilli</taxon>
        <taxon>Bacillales</taxon>
        <taxon>Bacillales Family XII. Incertae Sedis</taxon>
        <taxon>Exiguobacterium</taxon>
    </lineage>
</organism>
<dbReference type="RefSeq" id="WP_015881073.1">
    <property type="nucleotide sequence ID" value="NC_012673.1"/>
</dbReference>
<dbReference type="PROSITE" id="PS50305">
    <property type="entry name" value="SIRTUIN"/>
    <property type="match status" value="1"/>
</dbReference>
<gene>
    <name evidence="4" type="ordered locus">EAT1b_2598</name>
</gene>
<protein>
    <recommendedName>
        <fullName evidence="3">Deacetylase sirtuin-type domain-containing protein</fullName>
    </recommendedName>
</protein>
<dbReference type="OrthoDB" id="5521101at2"/>
<dbReference type="Gene3D" id="3.40.50.1220">
    <property type="entry name" value="TPP-binding domain"/>
    <property type="match status" value="1"/>
</dbReference>
<reference evidence="4 5" key="1">
    <citation type="journal article" date="2011" name="J. Bacteriol.">
        <title>Complete genome sequence of the Thermophilic Bacterium Exiguobacterium sp. AT1b.</title>
        <authorList>
            <person name="Vishnivetskaya T.A."/>
            <person name="Lucas S."/>
            <person name="Copeland A."/>
            <person name="Lapidus A."/>
            <person name="Glavina Del Rio T."/>
            <person name="Dalin E."/>
            <person name="Tice H."/>
            <person name="Bruce D.C."/>
            <person name="Goodwin L.A."/>
            <person name="Pitluck S."/>
            <person name="Saunders E."/>
            <person name="Brettin T."/>
            <person name="Detter C."/>
            <person name="Han C."/>
            <person name="Larimer F."/>
            <person name="Land M.L."/>
            <person name="Hauser L.J."/>
            <person name="Kyrpides N.C."/>
            <person name="Ovchinnikova G."/>
            <person name="Kathariou S."/>
            <person name="Ramaley R.F."/>
            <person name="Rodrigues D.F."/>
            <person name="Hendrix C."/>
            <person name="Richardson P."/>
            <person name="Tiedje J.M."/>
        </authorList>
    </citation>
    <scope>NUCLEOTIDE SEQUENCE [LARGE SCALE GENOMIC DNA]</scope>
    <source>
        <strain evidence="5">ATCC BAA-1283 / AT1b</strain>
    </source>
</reference>
<feature type="domain" description="Deacetylase sirtuin-type" evidence="3">
    <location>
        <begin position="1"/>
        <end position="314"/>
    </location>
</feature>
<dbReference type="InterPro" id="IPR029035">
    <property type="entry name" value="DHS-like_NAD/FAD-binding_dom"/>
</dbReference>
<evidence type="ECO:0000256" key="1">
    <source>
        <dbReference type="ARBA" id="ARBA00023027"/>
    </source>
</evidence>
<evidence type="ECO:0000259" key="3">
    <source>
        <dbReference type="PROSITE" id="PS50305"/>
    </source>
</evidence>
<evidence type="ECO:0000256" key="2">
    <source>
        <dbReference type="PROSITE-ProRule" id="PRU00236"/>
    </source>
</evidence>
<dbReference type="AlphaFoldDB" id="C4L4F1"/>
<keyword evidence="1" id="KW-0520">NAD</keyword>
<evidence type="ECO:0000313" key="5">
    <source>
        <dbReference type="Proteomes" id="UP000000716"/>
    </source>
</evidence>
<dbReference type="InterPro" id="IPR026590">
    <property type="entry name" value="Ssirtuin_cat_dom"/>
</dbReference>